<dbReference type="PANTHER" id="PTHR31923:SF4">
    <property type="entry name" value="BSD DOMAIN-CONTAINING PROTEIN"/>
    <property type="match status" value="1"/>
</dbReference>
<keyword evidence="4" id="KW-1185">Reference proteome</keyword>
<feature type="region of interest" description="Disordered" evidence="1">
    <location>
        <begin position="329"/>
        <end position="422"/>
    </location>
</feature>
<name>A0A565CXK1_9BRAS</name>
<evidence type="ECO:0000313" key="3">
    <source>
        <dbReference type="EMBL" id="VVB18176.1"/>
    </source>
</evidence>
<feature type="compositionally biased region" description="Low complexity" evidence="1">
    <location>
        <begin position="29"/>
        <end position="46"/>
    </location>
</feature>
<dbReference type="SUPFAM" id="SSF140383">
    <property type="entry name" value="BSD domain-like"/>
    <property type="match status" value="1"/>
</dbReference>
<comment type="caution">
    <text evidence="3">The sequence shown here is derived from an EMBL/GenBank/DDBJ whole genome shotgun (WGS) entry which is preliminary data.</text>
</comment>
<dbReference type="InterPro" id="IPR035925">
    <property type="entry name" value="BSD_dom_sf"/>
</dbReference>
<dbReference type="Pfam" id="PF03909">
    <property type="entry name" value="BSD"/>
    <property type="match status" value="1"/>
</dbReference>
<dbReference type="OrthoDB" id="2021158at2759"/>
<dbReference type="PROSITE" id="PS50858">
    <property type="entry name" value="BSD"/>
    <property type="match status" value="1"/>
</dbReference>
<dbReference type="PANTHER" id="PTHR31923">
    <property type="entry name" value="BSD DOMAIN-CONTAINING PROTEIN"/>
    <property type="match status" value="1"/>
</dbReference>
<evidence type="ECO:0000313" key="4">
    <source>
        <dbReference type="Proteomes" id="UP000489600"/>
    </source>
</evidence>
<feature type="domain" description="BSD" evidence="2">
    <location>
        <begin position="184"/>
        <end position="236"/>
    </location>
</feature>
<dbReference type="Proteomes" id="UP000489600">
    <property type="component" value="Unassembled WGS sequence"/>
</dbReference>
<feature type="compositionally biased region" description="Basic and acidic residues" evidence="1">
    <location>
        <begin position="80"/>
        <end position="90"/>
    </location>
</feature>
<feature type="region of interest" description="Disordered" evidence="1">
    <location>
        <begin position="71"/>
        <end position="96"/>
    </location>
</feature>
<dbReference type="AlphaFoldDB" id="A0A565CXK1"/>
<evidence type="ECO:0000256" key="1">
    <source>
        <dbReference type="SAM" id="MobiDB-lite"/>
    </source>
</evidence>
<dbReference type="Gene3D" id="1.10.3970.10">
    <property type="entry name" value="BSD domain"/>
    <property type="match status" value="1"/>
</dbReference>
<proteinExistence type="predicted"/>
<feature type="compositionally biased region" description="Acidic residues" evidence="1">
    <location>
        <begin position="381"/>
        <end position="397"/>
    </location>
</feature>
<protein>
    <recommendedName>
        <fullName evidence="2">BSD domain-containing protein</fullName>
    </recommendedName>
</protein>
<dbReference type="EMBL" id="CABITT030000008">
    <property type="protein sequence ID" value="VVB18176.1"/>
    <property type="molecule type" value="Genomic_DNA"/>
</dbReference>
<accession>A0A565CXK1</accession>
<gene>
    <name evidence="3" type="ORF">ANE_LOCUS28620</name>
</gene>
<feature type="compositionally biased region" description="Acidic residues" evidence="1">
    <location>
        <begin position="348"/>
        <end position="363"/>
    </location>
</feature>
<sequence>MAWLARSIANSLKLDEEDEDDDKRRVGEESGSNQSPSLSLSELQSPRGVKEDISELTKTLRTQFWGVASFLSQPSPSPDLQERNQSPDHAEEGEDEDLIAGIRNDFAEIGGRFKTGISKLSGNLPVSEFTKIASNFLQLGSEEVDPKDYDVIGVTEELVAFSKDLSMHPETWLDFPLPDEEDNFDDFEMTDAQYEHALAVERLAPSLASLRIELCPEYMSENCFWRIYFVLVHPKLNKQDDLLLSTPQVLESRAMLSHELQKGSKAPVEAECSEANVAIIEPLAVPDNLSPESTAVKTVNLNESPDFETDKHPIESKEIQVVDKSVIEERNTSTASSSTFINVQVENEKEDDGDDWLNDEETSESVSGMKGGATTKHPLGEDEEDVSFSDLEEDDQGDVPVSYKKVTNSDSPDWVQLPRPVR</sequence>
<feature type="region of interest" description="Disordered" evidence="1">
    <location>
        <begin position="1"/>
        <end position="52"/>
    </location>
</feature>
<reference evidence="3" key="1">
    <citation type="submission" date="2019-07" db="EMBL/GenBank/DDBJ databases">
        <authorList>
            <person name="Dittberner H."/>
        </authorList>
    </citation>
    <scope>NUCLEOTIDE SEQUENCE [LARGE SCALE GENOMIC DNA]</scope>
</reference>
<evidence type="ECO:0000259" key="2">
    <source>
        <dbReference type="PROSITE" id="PS50858"/>
    </source>
</evidence>
<dbReference type="SMART" id="SM00751">
    <property type="entry name" value="BSD"/>
    <property type="match status" value="1"/>
</dbReference>
<dbReference type="InterPro" id="IPR005607">
    <property type="entry name" value="BSD_dom"/>
</dbReference>
<organism evidence="3 4">
    <name type="scientific">Arabis nemorensis</name>
    <dbReference type="NCBI Taxonomy" id="586526"/>
    <lineage>
        <taxon>Eukaryota</taxon>
        <taxon>Viridiplantae</taxon>
        <taxon>Streptophyta</taxon>
        <taxon>Embryophyta</taxon>
        <taxon>Tracheophyta</taxon>
        <taxon>Spermatophyta</taxon>
        <taxon>Magnoliopsida</taxon>
        <taxon>eudicotyledons</taxon>
        <taxon>Gunneridae</taxon>
        <taxon>Pentapetalae</taxon>
        <taxon>rosids</taxon>
        <taxon>malvids</taxon>
        <taxon>Brassicales</taxon>
        <taxon>Brassicaceae</taxon>
        <taxon>Arabideae</taxon>
        <taxon>Arabis</taxon>
    </lineage>
</organism>
<feature type="compositionally biased region" description="Polar residues" evidence="1">
    <location>
        <begin position="332"/>
        <end position="345"/>
    </location>
</feature>